<dbReference type="EMBL" id="RJKE01000001">
    <property type="protein sequence ID" value="ROO86678.1"/>
    <property type="molecule type" value="Genomic_DNA"/>
</dbReference>
<evidence type="ECO:0000259" key="5">
    <source>
        <dbReference type="PROSITE" id="PS50977"/>
    </source>
</evidence>
<keyword evidence="3" id="KW-0804">Transcription</keyword>
<protein>
    <submittedName>
        <fullName evidence="6">TetR family transcriptional regulator</fullName>
    </submittedName>
</protein>
<dbReference type="Proteomes" id="UP000272400">
    <property type="component" value="Unassembled WGS sequence"/>
</dbReference>
<dbReference type="GO" id="GO:0000976">
    <property type="term" value="F:transcription cis-regulatory region binding"/>
    <property type="evidence" value="ECO:0007669"/>
    <property type="project" value="TreeGrafter"/>
</dbReference>
<dbReference type="AlphaFoldDB" id="A0A3N1D0U8"/>
<dbReference type="PANTHER" id="PTHR30055:SF234">
    <property type="entry name" value="HTH-TYPE TRANSCRIPTIONAL REGULATOR BETI"/>
    <property type="match status" value="1"/>
</dbReference>
<feature type="domain" description="HTH tetR-type" evidence="5">
    <location>
        <begin position="13"/>
        <end position="71"/>
    </location>
</feature>
<feature type="DNA-binding region" description="H-T-H motif" evidence="4">
    <location>
        <begin position="34"/>
        <end position="53"/>
    </location>
</feature>
<dbReference type="InterPro" id="IPR009057">
    <property type="entry name" value="Homeodomain-like_sf"/>
</dbReference>
<accession>A0A3N1D0U8</accession>
<dbReference type="Gene3D" id="1.10.357.10">
    <property type="entry name" value="Tetracycline Repressor, domain 2"/>
    <property type="match status" value="1"/>
</dbReference>
<keyword evidence="7" id="KW-1185">Reference proteome</keyword>
<evidence type="ECO:0000313" key="7">
    <source>
        <dbReference type="Proteomes" id="UP000272400"/>
    </source>
</evidence>
<dbReference type="InterPro" id="IPR050109">
    <property type="entry name" value="HTH-type_TetR-like_transc_reg"/>
</dbReference>
<gene>
    <name evidence="6" type="ORF">EDD29_4255</name>
</gene>
<dbReference type="Pfam" id="PF00440">
    <property type="entry name" value="TetR_N"/>
    <property type="match status" value="1"/>
</dbReference>
<evidence type="ECO:0000256" key="2">
    <source>
        <dbReference type="ARBA" id="ARBA00023125"/>
    </source>
</evidence>
<comment type="caution">
    <text evidence="6">The sequence shown here is derived from an EMBL/GenBank/DDBJ whole genome shotgun (WGS) entry which is preliminary data.</text>
</comment>
<evidence type="ECO:0000256" key="1">
    <source>
        <dbReference type="ARBA" id="ARBA00023015"/>
    </source>
</evidence>
<name>A0A3N1D0U8_9ACTN</name>
<sequence>MTPPNQPLRADAQRNRDAVLAAAIGMLGTRPDASMQEIAAASGVGRTTVYRHFPTREDLVRALFGRAIEEQRAIVTAAVAEGGSAAAVLRRLGPEIVRVGERFRFLDAHRDLSVAGPWKDPDPQEPLLAWITAAQDRGELERGLPPDWTYAMVHALAVAANDQALTGRRTPDEAGRLLAETLVRSFLARP</sequence>
<evidence type="ECO:0000313" key="6">
    <source>
        <dbReference type="EMBL" id="ROO86678.1"/>
    </source>
</evidence>
<reference evidence="6 7" key="1">
    <citation type="submission" date="2018-11" db="EMBL/GenBank/DDBJ databases">
        <title>Sequencing the genomes of 1000 actinobacteria strains.</title>
        <authorList>
            <person name="Klenk H.-P."/>
        </authorList>
    </citation>
    <scope>NUCLEOTIDE SEQUENCE [LARGE SCALE GENOMIC DNA]</scope>
    <source>
        <strain evidence="6 7">DSM 44254</strain>
    </source>
</reference>
<dbReference type="OrthoDB" id="3869819at2"/>
<dbReference type="GO" id="GO:0003700">
    <property type="term" value="F:DNA-binding transcription factor activity"/>
    <property type="evidence" value="ECO:0007669"/>
    <property type="project" value="TreeGrafter"/>
</dbReference>
<dbReference type="PROSITE" id="PS50977">
    <property type="entry name" value="HTH_TETR_2"/>
    <property type="match status" value="1"/>
</dbReference>
<dbReference type="RefSeq" id="WP_123666057.1">
    <property type="nucleotide sequence ID" value="NZ_RJKE01000001.1"/>
</dbReference>
<proteinExistence type="predicted"/>
<evidence type="ECO:0000256" key="3">
    <source>
        <dbReference type="ARBA" id="ARBA00023163"/>
    </source>
</evidence>
<keyword evidence="2 4" id="KW-0238">DNA-binding</keyword>
<dbReference type="InterPro" id="IPR001647">
    <property type="entry name" value="HTH_TetR"/>
</dbReference>
<organism evidence="6 7">
    <name type="scientific">Actinocorallia herbida</name>
    <dbReference type="NCBI Taxonomy" id="58109"/>
    <lineage>
        <taxon>Bacteria</taxon>
        <taxon>Bacillati</taxon>
        <taxon>Actinomycetota</taxon>
        <taxon>Actinomycetes</taxon>
        <taxon>Streptosporangiales</taxon>
        <taxon>Thermomonosporaceae</taxon>
        <taxon>Actinocorallia</taxon>
    </lineage>
</organism>
<dbReference type="PANTHER" id="PTHR30055">
    <property type="entry name" value="HTH-TYPE TRANSCRIPTIONAL REGULATOR RUTR"/>
    <property type="match status" value="1"/>
</dbReference>
<evidence type="ECO:0000256" key="4">
    <source>
        <dbReference type="PROSITE-ProRule" id="PRU00335"/>
    </source>
</evidence>
<dbReference type="SUPFAM" id="SSF46689">
    <property type="entry name" value="Homeodomain-like"/>
    <property type="match status" value="1"/>
</dbReference>
<keyword evidence="1" id="KW-0805">Transcription regulation</keyword>